<keyword evidence="3 6" id="KW-0546">Nucleotide metabolism</keyword>
<comment type="subunit">
    <text evidence="1 6">Monomer and homodimer.</text>
</comment>
<evidence type="ECO:0000256" key="3">
    <source>
        <dbReference type="ARBA" id="ARBA00023080"/>
    </source>
</evidence>
<comment type="catalytic activity">
    <reaction evidence="6">
        <text>a purine 2'-deoxyribonucleoside 5'-phosphate + H2O = a purine nucleobase + 2-deoxy-D-ribose 5-phosphate</text>
        <dbReference type="Rhea" id="RHEA:51132"/>
        <dbReference type="ChEBI" id="CHEBI:15377"/>
        <dbReference type="ChEBI" id="CHEBI:26386"/>
        <dbReference type="ChEBI" id="CHEBI:62877"/>
        <dbReference type="ChEBI" id="CHEBI:142198"/>
    </reaction>
</comment>
<comment type="caution">
    <text evidence="6">Lacks conserved residue(s) required for the propagation of feature annotation.</text>
</comment>
<dbReference type="EMBL" id="JAEAOA010000822">
    <property type="protein sequence ID" value="KAK3593718.1"/>
    <property type="molecule type" value="Genomic_DNA"/>
</dbReference>
<protein>
    <recommendedName>
        <fullName evidence="6">Putative 2'-deoxynucleoside 5'-phosphate N-hydrolase 1</fullName>
        <ecNumber evidence="6">3.2.2.-</ecNumber>
    </recommendedName>
</protein>
<keyword evidence="2 6" id="KW-0378">Hydrolase</keyword>
<dbReference type="GO" id="GO:0009117">
    <property type="term" value="P:nucleotide metabolic process"/>
    <property type="evidence" value="ECO:0007669"/>
    <property type="project" value="UniProtKB-KW"/>
</dbReference>
<evidence type="ECO:0000313" key="7">
    <source>
        <dbReference type="EMBL" id="KAK3593718.1"/>
    </source>
</evidence>
<keyword evidence="6" id="KW-0963">Cytoplasm</keyword>
<gene>
    <name evidence="7" type="ORF">CHS0354_013615</name>
</gene>
<reference evidence="7" key="3">
    <citation type="submission" date="2023-05" db="EMBL/GenBank/DDBJ databases">
        <authorList>
            <person name="Smith C.H."/>
        </authorList>
    </citation>
    <scope>NUCLEOTIDE SEQUENCE</scope>
    <source>
        <strain evidence="7">CHS0354</strain>
        <tissue evidence="7">Mantle</tissue>
    </source>
</reference>
<dbReference type="GO" id="GO:0009159">
    <property type="term" value="P:deoxyribonucleoside monophosphate catabolic process"/>
    <property type="evidence" value="ECO:0007669"/>
    <property type="project" value="InterPro"/>
</dbReference>
<organism evidence="7 8">
    <name type="scientific">Potamilus streckersoni</name>
    <dbReference type="NCBI Taxonomy" id="2493646"/>
    <lineage>
        <taxon>Eukaryota</taxon>
        <taxon>Metazoa</taxon>
        <taxon>Spiralia</taxon>
        <taxon>Lophotrochozoa</taxon>
        <taxon>Mollusca</taxon>
        <taxon>Bivalvia</taxon>
        <taxon>Autobranchia</taxon>
        <taxon>Heteroconchia</taxon>
        <taxon>Palaeoheterodonta</taxon>
        <taxon>Unionida</taxon>
        <taxon>Unionoidea</taxon>
        <taxon>Unionidae</taxon>
        <taxon>Ambleminae</taxon>
        <taxon>Lampsilini</taxon>
        <taxon>Potamilus</taxon>
    </lineage>
</organism>
<comment type="subcellular location">
    <subcellularLocation>
        <location evidence="6">Cytoplasm</location>
    </subcellularLocation>
    <subcellularLocation>
        <location evidence="6">Nucleus</location>
    </subcellularLocation>
</comment>
<dbReference type="PANTHER" id="PTHR15364:SF0">
    <property type="entry name" value="2'-DEOXYNUCLEOSIDE 5'-PHOSPHATE N-HYDROLASE 1"/>
    <property type="match status" value="1"/>
</dbReference>
<dbReference type="HAMAP" id="MF_03036">
    <property type="entry name" value="Nuc_phosphate_hydrolase"/>
    <property type="match status" value="1"/>
</dbReference>
<dbReference type="GO" id="GO:0070694">
    <property type="term" value="F:5-hydroxymethyl-dUMP N-hydrolase activity"/>
    <property type="evidence" value="ECO:0007669"/>
    <property type="project" value="InterPro"/>
</dbReference>
<reference evidence="7" key="2">
    <citation type="journal article" date="2021" name="Genome Biol. Evol.">
        <title>Developing a high-quality reference genome for a parasitic bivalve with doubly uniparental inheritance (Bivalvia: Unionida).</title>
        <authorList>
            <person name="Smith C.H."/>
        </authorList>
    </citation>
    <scope>NUCLEOTIDE SEQUENCE</scope>
    <source>
        <strain evidence="7">CHS0354</strain>
        <tissue evidence="7">Mantle</tissue>
    </source>
</reference>
<dbReference type="EC" id="3.2.2.-" evidence="6"/>
<dbReference type="AlphaFoldDB" id="A0AAE0SL45"/>
<keyword evidence="8" id="KW-1185">Reference proteome</keyword>
<comment type="catalytic activity">
    <reaction evidence="5">
        <text>5-hydroxymethyl-dUMP + H2O = 5-hydroxymethyluracil + 2-deoxy-D-ribose 5-phosphate</text>
        <dbReference type="Rhea" id="RHEA:77099"/>
        <dbReference type="ChEBI" id="CHEBI:15377"/>
        <dbReference type="ChEBI" id="CHEBI:16964"/>
        <dbReference type="ChEBI" id="CHEBI:62877"/>
        <dbReference type="ChEBI" id="CHEBI:90409"/>
    </reaction>
    <physiologicalReaction direction="left-to-right" evidence="5">
        <dbReference type="Rhea" id="RHEA:77100"/>
    </physiologicalReaction>
</comment>
<evidence type="ECO:0000313" key="8">
    <source>
        <dbReference type="Proteomes" id="UP001195483"/>
    </source>
</evidence>
<dbReference type="GO" id="GO:0005737">
    <property type="term" value="C:cytoplasm"/>
    <property type="evidence" value="ECO:0007669"/>
    <property type="project" value="UniProtKB-SubCell"/>
</dbReference>
<dbReference type="InterPro" id="IPR007710">
    <property type="entry name" value="Nucleoside_deoxyribTrfase"/>
</dbReference>
<dbReference type="Gene3D" id="3.40.50.450">
    <property type="match status" value="1"/>
</dbReference>
<evidence type="ECO:0000256" key="1">
    <source>
        <dbReference type="ARBA" id="ARBA00011407"/>
    </source>
</evidence>
<dbReference type="Pfam" id="PF05014">
    <property type="entry name" value="Nuc_deoxyrib_tr"/>
    <property type="match status" value="1"/>
</dbReference>
<feature type="binding site" description="in other chain" evidence="6">
    <location>
        <position position="102"/>
    </location>
    <ligand>
        <name>substrate</name>
        <note>ligand shared between homodimeric partners</note>
    </ligand>
</feature>
<keyword evidence="4 6" id="KW-0326">Glycosidase</keyword>
<evidence type="ECO:0000256" key="4">
    <source>
        <dbReference type="ARBA" id="ARBA00023295"/>
    </source>
</evidence>
<reference evidence="7" key="1">
    <citation type="journal article" date="2021" name="Genome Biol. Evol.">
        <title>A High-Quality Reference Genome for a Parasitic Bivalve with Doubly Uniparental Inheritance (Bivalvia: Unionida).</title>
        <authorList>
            <person name="Smith C.H."/>
        </authorList>
    </citation>
    <scope>NUCLEOTIDE SEQUENCE</scope>
    <source>
        <strain evidence="7">CHS0354</strain>
    </source>
</reference>
<keyword evidence="6" id="KW-0539">Nucleus</keyword>
<comment type="similarity">
    <text evidence="6">Belongs to the 2'-deoxynucleoside 5'-phosphate N-hydrolase 1 family.</text>
</comment>
<dbReference type="GO" id="GO:0005634">
    <property type="term" value="C:nucleus"/>
    <property type="evidence" value="ECO:0007669"/>
    <property type="project" value="UniProtKB-SubCell"/>
</dbReference>
<dbReference type="PANTHER" id="PTHR15364">
    <property type="entry name" value="2'-DEOXYNUCLEOSIDE 5'-PHOSPHATE N-HYDROLASE 1"/>
    <property type="match status" value="1"/>
</dbReference>
<comment type="catalytic activity">
    <reaction evidence="6">
        <text>a pyrimidine 2'-deoxyribonucleoside 5'-phosphate + H2O = a pyrimidine nucleobase + 2-deoxy-D-ribose 5-phosphate</text>
        <dbReference type="Rhea" id="RHEA:57852"/>
        <dbReference type="ChEBI" id="CHEBI:15377"/>
        <dbReference type="ChEBI" id="CHEBI:26432"/>
        <dbReference type="ChEBI" id="CHEBI:62877"/>
        <dbReference type="ChEBI" id="CHEBI:142209"/>
    </reaction>
</comment>
<accession>A0AAE0SL45</accession>
<sequence>MTRELSSNSALNEMSSPPQRKIYFCGSIHGGRQDQKIYETLILELKQKYGKVLTEIVGEKTAPSEEHKYVPGDLHRTYLGLLQECDAVVAEVTQPSLGVGYEIGRALTMGKKILCLFRPDAGKSLSCMIRGLHDGKNVIVRDYSIKDAPEILAEFFSSC</sequence>
<comment type="caution">
    <text evidence="7">The sequence shown here is derived from an EMBL/GenBank/DDBJ whole genome shotgun (WGS) entry which is preliminary data.</text>
</comment>
<dbReference type="InterPro" id="IPR051239">
    <property type="entry name" value="2'-dNMP_N-hydrolase"/>
</dbReference>
<dbReference type="GO" id="GO:0009116">
    <property type="term" value="P:nucleoside metabolic process"/>
    <property type="evidence" value="ECO:0007669"/>
    <property type="project" value="UniProtKB-UniRule"/>
</dbReference>
<evidence type="ECO:0000256" key="2">
    <source>
        <dbReference type="ARBA" id="ARBA00022801"/>
    </source>
</evidence>
<evidence type="ECO:0000256" key="5">
    <source>
        <dbReference type="ARBA" id="ARBA00047460"/>
    </source>
</evidence>
<dbReference type="Proteomes" id="UP001195483">
    <property type="component" value="Unassembled WGS sequence"/>
</dbReference>
<dbReference type="SUPFAM" id="SSF52309">
    <property type="entry name" value="N-(deoxy)ribosyltransferase-like"/>
    <property type="match status" value="1"/>
</dbReference>
<evidence type="ECO:0000256" key="6">
    <source>
        <dbReference type="HAMAP-Rule" id="MF_03036"/>
    </source>
</evidence>
<comment type="function">
    <text evidence="6">Catalyzes the cleavage of the N-glycosidic bond of deoxyribonucleoside 5'-monophosphates to yield deoxyribose 5-phosphate and a purine or pyrimidine base.</text>
</comment>
<dbReference type="InterPro" id="IPR028607">
    <property type="entry name" value="DNPH1"/>
</dbReference>
<feature type="binding site" description="in other chain" evidence="6">
    <location>
        <position position="38"/>
    </location>
    <ligand>
        <name>substrate</name>
        <note>ligand shared between homodimeric partners</note>
    </ligand>
</feature>
<proteinExistence type="inferred from homology"/>
<name>A0AAE0SL45_9BIVA</name>